<protein>
    <submittedName>
        <fullName evidence="4">Uncharacterized protein</fullName>
    </submittedName>
</protein>
<keyword evidence="3" id="KW-0812">Transmembrane</keyword>
<accession>A0A7S4NUD0</accession>
<name>A0A7S4NUD0_GUITH</name>
<feature type="coiled-coil region" evidence="1">
    <location>
        <begin position="433"/>
        <end position="467"/>
    </location>
</feature>
<evidence type="ECO:0000256" key="3">
    <source>
        <dbReference type="SAM" id="Phobius"/>
    </source>
</evidence>
<sequence length="648" mass="71637">MNMHNNSSTSSGEERQVYDDTASCIAVSSQREDGHEHDIQLSSTAASTQWFSSMRSRSVCVLAVALVALVLSFHVSSKTDSRPSALSSVILFLSPKIARDLELAKRSSESNEGVRRRIDDEVRNSEEWGKRKLRDMVARLFRAITAMDEKVSRQHDSLKQELDTVRAQGYTKKEVQNLIQSTQKEVEGRIMDASKELNTVISGENNIRNIINGQESLDDKQHSHVLTEVERMEAKEKLLGEEMAGIKDRERKWMIKKSDGAAELSATEGSAASKEMLLILTGLGVQEKLDGWCNTESKCEIKTEKDVKLLARFAAGSDDSTFKWRCYAPSSLTPDLGSYSKGKDYCTKDKELQAQMEQALKAVSARDVQEQNLPAVVDRLQKKSSMLEQKQKSFAGKLKIVGEDLNFFETKSSKLKEEEKQSTTSLDLNNHAIATIDRSVEALRGKLAQLQAQLKSTSSNLKEEEKNNKKQTISLLSSRVKKVFNSAEKDLSRVRLSVDQLQQHLLNSTQSLERKIDKIQQGGKPSEILLKLFPHGAGKFSVSGMQVEEATSLKDTAAAPPPSQPDHQPHPPATARAASAAAAAVHPSSPRRASYNGSKRDAEKPHSVVQHAAVKQEPKASTYHRPKGCLIHLSGVVHGLEAGNSIEC</sequence>
<organism evidence="4">
    <name type="scientific">Guillardia theta</name>
    <name type="common">Cryptophyte</name>
    <name type="synonym">Cryptomonas phi</name>
    <dbReference type="NCBI Taxonomy" id="55529"/>
    <lineage>
        <taxon>Eukaryota</taxon>
        <taxon>Cryptophyceae</taxon>
        <taxon>Pyrenomonadales</taxon>
        <taxon>Geminigeraceae</taxon>
        <taxon>Guillardia</taxon>
    </lineage>
</organism>
<dbReference type="EMBL" id="HBKN01025146">
    <property type="protein sequence ID" value="CAE2307734.1"/>
    <property type="molecule type" value="Transcribed_RNA"/>
</dbReference>
<keyword evidence="1" id="KW-0175">Coiled coil</keyword>
<reference evidence="4" key="1">
    <citation type="submission" date="2021-01" db="EMBL/GenBank/DDBJ databases">
        <authorList>
            <person name="Corre E."/>
            <person name="Pelletier E."/>
            <person name="Niang G."/>
            <person name="Scheremetjew M."/>
            <person name="Finn R."/>
            <person name="Kale V."/>
            <person name="Holt S."/>
            <person name="Cochrane G."/>
            <person name="Meng A."/>
            <person name="Brown T."/>
            <person name="Cohen L."/>
        </authorList>
    </citation>
    <scope>NUCLEOTIDE SEQUENCE</scope>
    <source>
        <strain evidence="4">CCMP 2712</strain>
    </source>
</reference>
<gene>
    <name evidence="4" type="ORF">GTHE00462_LOCUS19556</name>
</gene>
<evidence type="ECO:0000256" key="1">
    <source>
        <dbReference type="SAM" id="Coils"/>
    </source>
</evidence>
<keyword evidence="3" id="KW-0472">Membrane</keyword>
<feature type="transmembrane region" description="Helical" evidence="3">
    <location>
        <begin position="59"/>
        <end position="77"/>
    </location>
</feature>
<evidence type="ECO:0000313" key="4">
    <source>
        <dbReference type="EMBL" id="CAE2307734.1"/>
    </source>
</evidence>
<keyword evidence="3" id="KW-1133">Transmembrane helix</keyword>
<proteinExistence type="predicted"/>
<dbReference type="Gene3D" id="3.90.640.70">
    <property type="match status" value="1"/>
</dbReference>
<dbReference type="AlphaFoldDB" id="A0A7S4NUD0"/>
<feature type="region of interest" description="Disordered" evidence="2">
    <location>
        <begin position="553"/>
        <end position="622"/>
    </location>
</feature>
<feature type="compositionally biased region" description="Low complexity" evidence="2">
    <location>
        <begin position="573"/>
        <end position="594"/>
    </location>
</feature>
<evidence type="ECO:0000256" key="2">
    <source>
        <dbReference type="SAM" id="MobiDB-lite"/>
    </source>
</evidence>